<keyword evidence="1" id="KW-1133">Transmembrane helix</keyword>
<feature type="transmembrane region" description="Helical" evidence="1">
    <location>
        <begin position="87"/>
        <end position="114"/>
    </location>
</feature>
<proteinExistence type="predicted"/>
<dbReference type="EMBL" id="GEEE01021894">
    <property type="protein sequence ID" value="JAP41331.1"/>
    <property type="molecule type" value="Transcribed_RNA"/>
</dbReference>
<keyword evidence="1" id="KW-0472">Membrane</keyword>
<feature type="transmembrane region" description="Helical" evidence="1">
    <location>
        <begin position="193"/>
        <end position="216"/>
    </location>
</feature>
<accession>A0A0X3NMU4</accession>
<sequence>MATSVPSPDTFFDCLSPRQRTGVRCLRVTHFLLARGGLFQAICLMLWLAERAGREREPPIHPWIIYGHAFVYLVSSTGLSSRFLSRISVYALCAIQVHSAYVFLTAPGLGYQIWLRMRSALRSVAVAGASFRLLSTNQYSSASYVDRLGCGLLGLVSGLLGLLSLPFEATKMHQEAQNHEHAATLGLLNCNAFHWFVGGLFLVAFVAYTFPVMVVLPTSKIACNGSSSANGFLTKLACLADKCSVLAWILMLFTRDCSFDYWQKQGVDYYLQARFLLDDVTVILSILVGSSLPWLGDVTAKARVERDKLRKRD</sequence>
<dbReference type="PANTHER" id="PTHR31034">
    <property type="entry name" value="TRANSMEMBRANE PROTEIN 101"/>
    <property type="match status" value="1"/>
</dbReference>
<reference evidence="2" key="1">
    <citation type="submission" date="2016-01" db="EMBL/GenBank/DDBJ databases">
        <title>Reference transcriptome for the parasite Schistocephalus solidus: insights into the molecular evolution of parasitism.</title>
        <authorList>
            <person name="Hebert F.O."/>
            <person name="Grambauer S."/>
            <person name="Barber I."/>
            <person name="Landry C.R."/>
            <person name="Aubin-Horth N."/>
        </authorList>
    </citation>
    <scope>NUCLEOTIDE SEQUENCE</scope>
</reference>
<dbReference type="GO" id="GO:0043123">
    <property type="term" value="P:positive regulation of canonical NF-kappaB signal transduction"/>
    <property type="evidence" value="ECO:0007669"/>
    <property type="project" value="TreeGrafter"/>
</dbReference>
<keyword evidence="1" id="KW-0812">Transmembrane</keyword>
<feature type="transmembrane region" description="Helical" evidence="1">
    <location>
        <begin position="148"/>
        <end position="167"/>
    </location>
</feature>
<feature type="transmembrane region" description="Helical" evidence="1">
    <location>
        <begin position="60"/>
        <end position="80"/>
    </location>
</feature>
<evidence type="ECO:0000313" key="2">
    <source>
        <dbReference type="EMBL" id="JAP41331.1"/>
    </source>
</evidence>
<dbReference type="InterPro" id="IPR029371">
    <property type="entry name" value="TMEM101"/>
</dbReference>
<protein>
    <submittedName>
        <fullName evidence="2">TMEM101 protein family</fullName>
    </submittedName>
</protein>
<dbReference type="AlphaFoldDB" id="A0A0X3NMU4"/>
<gene>
    <name evidence="2" type="ORF">TR117325</name>
</gene>
<feature type="transmembrane region" description="Helical" evidence="1">
    <location>
        <begin position="236"/>
        <end position="255"/>
    </location>
</feature>
<organism evidence="2">
    <name type="scientific">Schistocephalus solidus</name>
    <name type="common">Tapeworm</name>
    <dbReference type="NCBI Taxonomy" id="70667"/>
    <lineage>
        <taxon>Eukaryota</taxon>
        <taxon>Metazoa</taxon>
        <taxon>Spiralia</taxon>
        <taxon>Lophotrochozoa</taxon>
        <taxon>Platyhelminthes</taxon>
        <taxon>Cestoda</taxon>
        <taxon>Eucestoda</taxon>
        <taxon>Diphyllobothriidea</taxon>
        <taxon>Diphyllobothriidae</taxon>
        <taxon>Schistocephalus</taxon>
    </lineage>
</organism>
<feature type="transmembrane region" description="Helical" evidence="1">
    <location>
        <begin position="28"/>
        <end position="48"/>
    </location>
</feature>
<evidence type="ECO:0000256" key="1">
    <source>
        <dbReference type="SAM" id="Phobius"/>
    </source>
</evidence>
<name>A0A0X3NMU4_SCHSO</name>
<dbReference type="PANTHER" id="PTHR31034:SF2">
    <property type="entry name" value="TRANSMEMBRANE PROTEIN 101"/>
    <property type="match status" value="1"/>
</dbReference>